<keyword evidence="5" id="KW-0411">Iron-sulfur</keyword>
<dbReference type="InterPro" id="IPR006311">
    <property type="entry name" value="TAT_signal"/>
</dbReference>
<organism evidence="6 7">
    <name type="scientific">Oceanidesulfovibrio indonesiensis</name>
    <dbReference type="NCBI Taxonomy" id="54767"/>
    <lineage>
        <taxon>Bacteria</taxon>
        <taxon>Pseudomonadati</taxon>
        <taxon>Thermodesulfobacteriota</taxon>
        <taxon>Desulfovibrionia</taxon>
        <taxon>Desulfovibrionales</taxon>
        <taxon>Desulfovibrionaceae</taxon>
        <taxon>Oceanidesulfovibrio</taxon>
    </lineage>
</organism>
<sequence length="494" mass="54479">MHFLPFRGDSQRRMSRRGFLRQCAAGAAGMAGLGAGLSMPLRAFGQLSLSSYVSRMTEDQRRFLGEAGRRYSGTTLRLITEDTPPSRAYRDIALREFPALTGIGVSWELLPLDRIIANIVQDSSSKSGRYDLYYLDHSWLASMADHVYSPARLLMHPDIAYPGFDFPDFIDTLVENVASLDGRLLGIPFDIPILIMVYRKDVLEELGLKPPSTLPEYLHVARAVQESMAPRVFGTVGQWKAGHYALVCDMSAWLWGHGGSFFRNNSIPGFLDVEAAEALHYMLELGTCMPPGATAWDWDGQARCFAQGNAAIAIVWSEHFPMFDDPAVSSIVGLAEPAPCPREIALRPPSQTSFGEKPGISHQGGSCLAISRYGRNLIPAWVFLQWLTSKDVSVRASLLGGGASLVRNCCYLDQRIEEQKRVVPGTTRHYDVTLDAIRNRLGSGPNLRNWHTLAERSFAVELGRLVTGQQDVMQTLRAMQTAASAHVSKFGGSV</sequence>
<dbReference type="SUPFAM" id="SSF53850">
    <property type="entry name" value="Periplasmic binding protein-like II"/>
    <property type="match status" value="1"/>
</dbReference>
<comment type="similarity">
    <text evidence="2">Belongs to the bacterial solute-binding protein 1 family.</text>
</comment>
<dbReference type="NCBIfam" id="TIGR01409">
    <property type="entry name" value="TAT_signal_seq"/>
    <property type="match status" value="1"/>
</dbReference>
<evidence type="ECO:0000256" key="5">
    <source>
        <dbReference type="ARBA" id="ARBA00023014"/>
    </source>
</evidence>
<keyword evidence="5" id="KW-0408">Iron</keyword>
<dbReference type="OrthoDB" id="9804061at2"/>
<dbReference type="PANTHER" id="PTHR43649">
    <property type="entry name" value="ARABINOSE-BINDING PROTEIN-RELATED"/>
    <property type="match status" value="1"/>
</dbReference>
<comment type="caution">
    <text evidence="6">The sequence shown here is derived from an EMBL/GenBank/DDBJ whole genome shotgun (WGS) entry which is preliminary data.</text>
</comment>
<dbReference type="AlphaFoldDB" id="A0A7M3MJG1"/>
<dbReference type="InterPro" id="IPR006059">
    <property type="entry name" value="SBP"/>
</dbReference>
<comment type="subcellular location">
    <subcellularLocation>
        <location evidence="1">Periplasm</location>
    </subcellularLocation>
</comment>
<dbReference type="Pfam" id="PF13416">
    <property type="entry name" value="SBP_bac_8"/>
    <property type="match status" value="1"/>
</dbReference>
<dbReference type="EMBL" id="QMIE01000002">
    <property type="protein sequence ID" value="TVM19545.1"/>
    <property type="molecule type" value="Genomic_DNA"/>
</dbReference>
<protein>
    <submittedName>
        <fullName evidence="6">ABC transporter substrate-binding protein</fullName>
    </submittedName>
</protein>
<keyword evidence="7" id="KW-1185">Reference proteome</keyword>
<proteinExistence type="inferred from homology"/>
<accession>A0A7M3MJG1</accession>
<dbReference type="GO" id="GO:0051536">
    <property type="term" value="F:iron-sulfur cluster binding"/>
    <property type="evidence" value="ECO:0007669"/>
    <property type="project" value="UniProtKB-KW"/>
</dbReference>
<dbReference type="PROSITE" id="PS51318">
    <property type="entry name" value="TAT"/>
    <property type="match status" value="1"/>
</dbReference>
<name>A0A7M3MJG1_9BACT</name>
<evidence type="ECO:0000256" key="3">
    <source>
        <dbReference type="ARBA" id="ARBA00011771"/>
    </source>
</evidence>
<reference evidence="6 7" key="1">
    <citation type="submission" date="2018-06" db="EMBL/GenBank/DDBJ databases">
        <title>Complete genome of Desulfovibrio indonesiensis P37SLT.</title>
        <authorList>
            <person name="Crispim J.S."/>
            <person name="Vidigal P.M.P."/>
            <person name="Silva L.C.F."/>
            <person name="Laguardia C.N."/>
            <person name="Araujo L.C."/>
            <person name="Dias R.S."/>
            <person name="Sousa M.P."/>
            <person name="Paula S.O."/>
            <person name="Silva C."/>
        </authorList>
    </citation>
    <scope>NUCLEOTIDE SEQUENCE [LARGE SCALE GENOMIC DNA]</scope>
    <source>
        <strain evidence="6 7">P37SLT</strain>
    </source>
</reference>
<dbReference type="Gene3D" id="3.40.190.10">
    <property type="entry name" value="Periplasmic binding protein-like II"/>
    <property type="match status" value="2"/>
</dbReference>
<dbReference type="GO" id="GO:0042597">
    <property type="term" value="C:periplasmic space"/>
    <property type="evidence" value="ECO:0007669"/>
    <property type="project" value="UniProtKB-SubCell"/>
</dbReference>
<keyword evidence="4" id="KW-0479">Metal-binding</keyword>
<dbReference type="Proteomes" id="UP000448292">
    <property type="component" value="Unassembled WGS sequence"/>
</dbReference>
<dbReference type="InterPro" id="IPR050490">
    <property type="entry name" value="Bact_solute-bd_prot1"/>
</dbReference>
<evidence type="ECO:0000313" key="7">
    <source>
        <dbReference type="Proteomes" id="UP000448292"/>
    </source>
</evidence>
<evidence type="ECO:0000256" key="4">
    <source>
        <dbReference type="ARBA" id="ARBA00022723"/>
    </source>
</evidence>
<evidence type="ECO:0000256" key="2">
    <source>
        <dbReference type="ARBA" id="ARBA00008520"/>
    </source>
</evidence>
<dbReference type="InterPro" id="IPR019546">
    <property type="entry name" value="TAT_signal_bac_arc"/>
</dbReference>
<gene>
    <name evidence="6" type="ORF">DPQ33_03500</name>
</gene>
<evidence type="ECO:0000256" key="1">
    <source>
        <dbReference type="ARBA" id="ARBA00004418"/>
    </source>
</evidence>
<dbReference type="PANTHER" id="PTHR43649:SF12">
    <property type="entry name" value="DIACETYLCHITOBIOSE BINDING PROTEIN DASA"/>
    <property type="match status" value="1"/>
</dbReference>
<comment type="subunit">
    <text evidence="3">Heterodimer of a large and a small subunit.</text>
</comment>
<evidence type="ECO:0000313" key="6">
    <source>
        <dbReference type="EMBL" id="TVM19545.1"/>
    </source>
</evidence>
<dbReference type="GO" id="GO:0046872">
    <property type="term" value="F:metal ion binding"/>
    <property type="evidence" value="ECO:0007669"/>
    <property type="project" value="UniProtKB-KW"/>
</dbReference>